<protein>
    <submittedName>
        <fullName evidence="2">MFS domain-containing protein</fullName>
    </submittedName>
</protein>
<evidence type="ECO:0000313" key="1">
    <source>
        <dbReference type="Proteomes" id="UP000095286"/>
    </source>
</evidence>
<sequence length="467" mass="52260">MLFEPSKEYCNAAEALNITRYDDVIEKHPHLNYQFQSLFMHWEIECQDSFVKHVITTAVMIGAVCGNRSVFCGILSDKYGRKPIVISSMILMGCTNLLLTFIGSKNWYVFSIILWVQGIGVGSYMSSHLVLIMEALSNSNSRLLVVCLNAWPFGLVFTAIVAYSTNCWYDFHIAVSIVCLILATVLFFYSVESVEWLIQNNNIVKASKARKYILWVNNMASLNKGSIEETDSIHAFSNIVVTKQDANSDSLDKLVSVSKDDASLESKPFKDKMLLTHLIVLAFSFFSSSIVSYCMYFNLDALNSNIYLNMLIMGILKFFAGFLPFILSKWFSKLSIFLTSLAISAIGSCILIIQYFGFGTMDGIVYIVCSQALAASTDPVFKINHLYSTQIFPTKVRNSCRGICNAASRIGSVLTPGIIYIRGFNAGAPFVLLSILISLQFITGYYYLPKSENETEATERTSKDEEP</sequence>
<name>A0AC35TV64_9BILA</name>
<reference evidence="2" key="1">
    <citation type="submission" date="2016-11" db="UniProtKB">
        <authorList>
            <consortium name="WormBaseParasite"/>
        </authorList>
    </citation>
    <scope>IDENTIFICATION</scope>
    <source>
        <strain evidence="2">KR3021</strain>
    </source>
</reference>
<dbReference type="Proteomes" id="UP000095286">
    <property type="component" value="Unplaced"/>
</dbReference>
<evidence type="ECO:0000313" key="2">
    <source>
        <dbReference type="WBParaSite" id="RSKR_0000460600.1"/>
    </source>
</evidence>
<dbReference type="WBParaSite" id="RSKR_0000460600.1">
    <property type="protein sequence ID" value="RSKR_0000460600.1"/>
    <property type="gene ID" value="RSKR_0000460600"/>
</dbReference>
<proteinExistence type="predicted"/>
<accession>A0AC35TV64</accession>
<organism evidence="1 2">
    <name type="scientific">Rhabditophanes sp. KR3021</name>
    <dbReference type="NCBI Taxonomy" id="114890"/>
    <lineage>
        <taxon>Eukaryota</taxon>
        <taxon>Metazoa</taxon>
        <taxon>Ecdysozoa</taxon>
        <taxon>Nematoda</taxon>
        <taxon>Chromadorea</taxon>
        <taxon>Rhabditida</taxon>
        <taxon>Tylenchina</taxon>
        <taxon>Panagrolaimomorpha</taxon>
        <taxon>Strongyloidoidea</taxon>
        <taxon>Alloionematidae</taxon>
        <taxon>Rhabditophanes</taxon>
    </lineage>
</organism>